<keyword evidence="6" id="KW-1185">Reference proteome</keyword>
<proteinExistence type="predicted"/>
<dbReference type="GO" id="GO:0003700">
    <property type="term" value="F:DNA-binding transcription factor activity"/>
    <property type="evidence" value="ECO:0007669"/>
    <property type="project" value="InterPro"/>
</dbReference>
<evidence type="ECO:0000259" key="4">
    <source>
        <dbReference type="PROSITE" id="PS01124"/>
    </source>
</evidence>
<dbReference type="SUPFAM" id="SSF46689">
    <property type="entry name" value="Homeodomain-like"/>
    <property type="match status" value="2"/>
</dbReference>
<dbReference type="RefSeq" id="WP_015861311.1">
    <property type="nucleotide sequence ID" value="NC_012796.1"/>
</dbReference>
<organism evidence="5 6">
    <name type="scientific">Solidesulfovibrio magneticus (strain ATCC 700980 / DSM 13731 / RS-1)</name>
    <name type="common">Desulfovibrio magneticus</name>
    <dbReference type="NCBI Taxonomy" id="573370"/>
    <lineage>
        <taxon>Bacteria</taxon>
        <taxon>Pseudomonadati</taxon>
        <taxon>Thermodesulfobacteriota</taxon>
        <taxon>Desulfovibrionia</taxon>
        <taxon>Desulfovibrionales</taxon>
        <taxon>Desulfovibrionaceae</taxon>
        <taxon>Solidesulfovibrio</taxon>
    </lineage>
</organism>
<evidence type="ECO:0000313" key="5">
    <source>
        <dbReference type="EMBL" id="BAH76137.1"/>
    </source>
</evidence>
<dbReference type="STRING" id="573370.DMR_26460"/>
<dbReference type="InterPro" id="IPR011256">
    <property type="entry name" value="Reg_factor_effector_dom_sf"/>
</dbReference>
<dbReference type="eggNOG" id="COG2207">
    <property type="taxonomic scope" value="Bacteria"/>
</dbReference>
<dbReference type="PRINTS" id="PR00032">
    <property type="entry name" value="HTHARAC"/>
</dbReference>
<dbReference type="InterPro" id="IPR018062">
    <property type="entry name" value="HTH_AraC-typ_CS"/>
</dbReference>
<dbReference type="GO" id="GO:0043565">
    <property type="term" value="F:sequence-specific DNA binding"/>
    <property type="evidence" value="ECO:0007669"/>
    <property type="project" value="InterPro"/>
</dbReference>
<gene>
    <name evidence="5" type="ordered locus">DMR_26460</name>
</gene>
<dbReference type="eggNOG" id="COG3449">
    <property type="taxonomic scope" value="Bacteria"/>
</dbReference>
<dbReference type="Proteomes" id="UP000009071">
    <property type="component" value="Chromosome"/>
</dbReference>
<dbReference type="PROSITE" id="PS00041">
    <property type="entry name" value="HTH_ARAC_FAMILY_1"/>
    <property type="match status" value="1"/>
</dbReference>
<protein>
    <submittedName>
        <fullName evidence="5">AraC family transcriptional regulator</fullName>
    </submittedName>
</protein>
<dbReference type="SUPFAM" id="SSF55136">
    <property type="entry name" value="Probable bacterial effector-binding domain"/>
    <property type="match status" value="1"/>
</dbReference>
<dbReference type="InterPro" id="IPR029442">
    <property type="entry name" value="GyrI-like"/>
</dbReference>
<sequence>MSEVTRKDWQRRVLAAMRLMEARLDEELALSDIAGAAHFSPYHFHRIFVGMTGETVGAYLRRLRLERAAQRLCYGDQPVTTVALEAGFESPEAFARAFRAVYGVSPSAWRQASRERKGPPETPKHLPPAKEFVIMELDVVIKTLPLMKVACVRHVGPYDQCEPAWASLCAKAGPLGLFGPDTKFIGIGHDDPQITPPEKIRYDACMTVPDSFAGTPDLPVASIGGRDYASAVVKGPYTNLAPAYAWLCGVWGPDCGREFAMEPSMEIYLNDPKTTPPDQLLTEILVPVGPAR</sequence>
<keyword evidence="3" id="KW-0804">Transcription</keyword>
<dbReference type="OrthoDB" id="5337216at2"/>
<evidence type="ECO:0000313" key="6">
    <source>
        <dbReference type="Proteomes" id="UP000009071"/>
    </source>
</evidence>
<dbReference type="Pfam" id="PF06445">
    <property type="entry name" value="GyrI-like"/>
    <property type="match status" value="1"/>
</dbReference>
<dbReference type="Gene3D" id="1.10.10.60">
    <property type="entry name" value="Homeodomain-like"/>
    <property type="match status" value="2"/>
</dbReference>
<dbReference type="InterPro" id="IPR018060">
    <property type="entry name" value="HTH_AraC"/>
</dbReference>
<evidence type="ECO:0000256" key="2">
    <source>
        <dbReference type="ARBA" id="ARBA00023125"/>
    </source>
</evidence>
<dbReference type="InterPro" id="IPR009057">
    <property type="entry name" value="Homeodomain-like_sf"/>
</dbReference>
<dbReference type="SMART" id="SM00342">
    <property type="entry name" value="HTH_ARAC"/>
    <property type="match status" value="1"/>
</dbReference>
<keyword evidence="1" id="KW-0805">Transcription regulation</keyword>
<dbReference type="EMBL" id="AP010904">
    <property type="protein sequence ID" value="BAH76137.1"/>
    <property type="molecule type" value="Genomic_DNA"/>
</dbReference>
<dbReference type="PROSITE" id="PS01124">
    <property type="entry name" value="HTH_ARAC_FAMILY_2"/>
    <property type="match status" value="1"/>
</dbReference>
<reference evidence="5 6" key="1">
    <citation type="journal article" date="2009" name="Genome Res.">
        <title>Whole genome sequence of Desulfovibrio magneticus strain RS-1 revealed common gene clusters in magnetotactic bacteria.</title>
        <authorList>
            <person name="Nakazawa H."/>
            <person name="Arakaki A."/>
            <person name="Narita-Yamada S."/>
            <person name="Yashiro I."/>
            <person name="Jinno K."/>
            <person name="Aoki N."/>
            <person name="Tsuruyama A."/>
            <person name="Okamura Y."/>
            <person name="Tanikawa S."/>
            <person name="Fujita N."/>
            <person name="Takeyama H."/>
            <person name="Matsunaga T."/>
        </authorList>
    </citation>
    <scope>NUCLEOTIDE SEQUENCE [LARGE SCALE GENOMIC DNA]</scope>
    <source>
        <strain evidence="6">ATCC 700980 / DSM 13731 / RS-1</strain>
    </source>
</reference>
<accession>C4XUB5</accession>
<feature type="domain" description="HTH araC/xylS-type" evidence="4">
    <location>
        <begin position="14"/>
        <end position="112"/>
    </location>
</feature>
<dbReference type="PANTHER" id="PTHR40055">
    <property type="entry name" value="TRANSCRIPTIONAL REGULATOR YGIV-RELATED"/>
    <property type="match status" value="1"/>
</dbReference>
<dbReference type="KEGG" id="dma:DMR_26460"/>
<dbReference type="InterPro" id="IPR010499">
    <property type="entry name" value="AraC_E-bd"/>
</dbReference>
<dbReference type="InterPro" id="IPR050908">
    <property type="entry name" value="SmbC-like"/>
</dbReference>
<dbReference type="InterPro" id="IPR020449">
    <property type="entry name" value="Tscrpt_reg_AraC-type_HTH"/>
</dbReference>
<evidence type="ECO:0000256" key="1">
    <source>
        <dbReference type="ARBA" id="ARBA00023015"/>
    </source>
</evidence>
<dbReference type="AlphaFoldDB" id="C4XUB5"/>
<name>C4XUB5_SOLM1</name>
<dbReference type="PANTHER" id="PTHR40055:SF1">
    <property type="entry name" value="TRANSCRIPTIONAL REGULATOR YGIV-RELATED"/>
    <property type="match status" value="1"/>
</dbReference>
<dbReference type="Gene3D" id="3.20.80.10">
    <property type="entry name" value="Regulatory factor, effector binding domain"/>
    <property type="match status" value="1"/>
</dbReference>
<dbReference type="Pfam" id="PF12833">
    <property type="entry name" value="HTH_18"/>
    <property type="match status" value="1"/>
</dbReference>
<evidence type="ECO:0000256" key="3">
    <source>
        <dbReference type="ARBA" id="ARBA00023163"/>
    </source>
</evidence>
<keyword evidence="2" id="KW-0238">DNA-binding</keyword>
<dbReference type="HOGENOM" id="CLU_000445_81_1_7"/>
<dbReference type="SMART" id="SM00871">
    <property type="entry name" value="AraC_E_bind"/>
    <property type="match status" value="1"/>
</dbReference>